<evidence type="ECO:0000256" key="10">
    <source>
        <dbReference type="ARBA" id="ARBA00023004"/>
    </source>
</evidence>
<dbReference type="Proteomes" id="UP000009234">
    <property type="component" value="Chromosome"/>
</dbReference>
<protein>
    <recommendedName>
        <fullName evidence="14">ATP-dependent helicase/deoxyribonuclease subunit B</fullName>
        <ecNumber evidence="14">3.1.-.-</ecNumber>
    </recommendedName>
    <alternativeName>
        <fullName evidence="14">ATP-dependent helicase/nuclease subunit AddB</fullName>
    </alternativeName>
</protein>
<dbReference type="InterPro" id="IPR011604">
    <property type="entry name" value="PDDEXK-like_dom_sf"/>
</dbReference>
<dbReference type="HAMAP" id="MF_01452">
    <property type="entry name" value="AddB_type1"/>
    <property type="match status" value="1"/>
</dbReference>
<evidence type="ECO:0000256" key="5">
    <source>
        <dbReference type="ARBA" id="ARBA00022763"/>
    </source>
</evidence>
<comment type="function">
    <text evidence="14">The heterodimer acts as both an ATP-dependent DNA helicase and an ATP-dependent, dual-direction single-stranded exonuclease. Recognizes the chi site generating a DNA molecule suitable for the initiation of homologous recombination. The AddB subunit has 5' -&gt; 3' nuclease activity but not helicase activity.</text>
</comment>
<keyword evidence="5 14" id="KW-0227">DNA damage</keyword>
<keyword evidence="3 14" id="KW-0479">Metal-binding</keyword>
<feature type="binding site" evidence="14">
    <location>
        <position position="793"/>
    </location>
    <ligand>
        <name>[4Fe-4S] cluster</name>
        <dbReference type="ChEBI" id="CHEBI:49883"/>
    </ligand>
</feature>
<dbReference type="eggNOG" id="COG3857">
    <property type="taxonomic scope" value="Bacteria"/>
</dbReference>
<dbReference type="EC" id="3.1.-.-" evidence="14"/>
<dbReference type="RefSeq" id="WP_013842620.1">
    <property type="nucleotide sequence ID" value="NC_015589.1"/>
</dbReference>
<keyword evidence="4 14" id="KW-0547">Nucleotide-binding</keyword>
<keyword evidence="7 14" id="KW-0347">Helicase</keyword>
<feature type="binding site" evidence="14">
    <location>
        <position position="1115"/>
    </location>
    <ligand>
        <name>[4Fe-4S] cluster</name>
        <dbReference type="ChEBI" id="CHEBI:49883"/>
    </ligand>
</feature>
<keyword evidence="10 14" id="KW-0408">Iron</keyword>
<evidence type="ECO:0000256" key="4">
    <source>
        <dbReference type="ARBA" id="ARBA00022741"/>
    </source>
</evidence>
<keyword evidence="17" id="KW-1185">Reference proteome</keyword>
<evidence type="ECO:0000256" key="11">
    <source>
        <dbReference type="ARBA" id="ARBA00023014"/>
    </source>
</evidence>
<keyword evidence="6 14" id="KW-0378">Hydrolase</keyword>
<comment type="cofactor">
    <cofactor evidence="14">
        <name>Mg(2+)</name>
        <dbReference type="ChEBI" id="CHEBI:18420"/>
    </cofactor>
</comment>
<keyword evidence="1 14" id="KW-0004">4Fe-4S</keyword>
<dbReference type="Gene3D" id="6.10.140.1030">
    <property type="match status" value="1"/>
</dbReference>
<dbReference type="Pfam" id="PF13361">
    <property type="entry name" value="UvrD_C"/>
    <property type="match status" value="1"/>
</dbReference>
<evidence type="ECO:0000256" key="13">
    <source>
        <dbReference type="ARBA" id="ARBA00023204"/>
    </source>
</evidence>
<sequence length="1157" mass="130854">MGLRFIIGRAGSGKSTACLEEIKKEIFRSQEGSSLILLVPEQATFQNEYRLAADPELGGTVRVQVLSFRRLAYRVLQEAGGAVRAHIGELGKRMALRRILEQRRSELKIFHRAAKQPGFADSLAGMLGELKLYRVQPADLKKSGEKLVQEPAAGGLPDKLHDLNLLYGDLEEFLEGRFTDPNDYLNLLAERLERSLLLREAELYIDGFTGFTPQEFYVIQKMLPLAKRLTVALCFDPALLSGGYAEADVFHPTLETYHTLREMAESLRVPVEPVIAFSQEIPARFMDNRAVAHLERSFFSRPAAGLPEEKGVKLAACANRRAEVEAAARELTRLARDQGLRWRDMVVMVRDLQAYHHLVSTIFQDYGIPFFIDQKRTVDHHPLVELIRSALEVVLQNWAYDPVFRYLKTDLVPVGRDEVDRLENYVLAHGIRGSRWTDDRPWTYCRRYTLGEDREPGEQERIELERINQIRSAAAGHLKEFARAMAKAGAVREMTTALFELLDRLDIAGQLEQWAGEAEEKGRLTEAKEHAQIWNNVVQLLDEIVETLGEETLTLEEYDRILDTGLESLKLGIIPPGLDQVVVGTLQRSRNPDVKAALVLGVNDGVLPARTVEEGLLSDLEREQLQELGIRLAPGSRRKLLDEQYLVYIALTRASQCLWISYPQADDEGKGLHPSWVIHRMKELLPNLKELSVPVEPPHPEGEMDFIASPGRSLSYLASMLREMKAGKTVDSLWLDVYSWFTRQEEWRSRCLRVLAGLDHVNQEAPLPGNLGRRLYGSRLKASVSRLEKFAACPFAHFLSHGLKLKERGLFRLAAPDLGQFFHEALRMFAERVQDRSLDWAQLTGEQAAAMTEEIVRELAPRLQNEILLSSARHRYFINKLKRIVHRAVLTLMEHARRGGFRPVAMEMGFGDYGPLPSLDLDLGKDCQMEMSGRIDRIDAAREGDRLYLRVIDYKSGETDLKIADIFQGLKLQLLTYLDVALRSSELLVRQPALPAGMMYFAVRDPLVSSPGPLPAEQADKNLLKQLKMKGLLLADPLVIAQMDNQIKGYSELLPVALNKEGQFYGNSRVITLEQFAGLRQYLLAKLREIGRQMVAGQVQISPYQKGGEKSCRFCPFRAVCQFDPALEENFFRLFTDPEDEILWPFITGGSGGDSAE</sequence>
<keyword evidence="8 14" id="KW-0269">Exonuclease</keyword>
<evidence type="ECO:0000256" key="3">
    <source>
        <dbReference type="ARBA" id="ARBA00022723"/>
    </source>
</evidence>
<dbReference type="InterPro" id="IPR027417">
    <property type="entry name" value="P-loop_NTPase"/>
</dbReference>
<evidence type="ECO:0000313" key="16">
    <source>
        <dbReference type="EMBL" id="AEG60864.1"/>
    </source>
</evidence>
<dbReference type="Pfam" id="PF21445">
    <property type="entry name" value="ADDB_N"/>
    <property type="match status" value="1"/>
</dbReference>
<organism evidence="16 17">
    <name type="scientific">Desulforamulus ruminis (strain ATCC 23193 / DSM 2154 / NCIMB 8452 / DL)</name>
    <name type="common">Desulfotomaculum ruminis</name>
    <dbReference type="NCBI Taxonomy" id="696281"/>
    <lineage>
        <taxon>Bacteria</taxon>
        <taxon>Bacillati</taxon>
        <taxon>Bacillota</taxon>
        <taxon>Clostridia</taxon>
        <taxon>Eubacteriales</taxon>
        <taxon>Peptococcaceae</taxon>
        <taxon>Desulforamulus</taxon>
    </lineage>
</organism>
<evidence type="ECO:0000256" key="14">
    <source>
        <dbReference type="HAMAP-Rule" id="MF_01452"/>
    </source>
</evidence>
<gene>
    <name evidence="14" type="primary">addB</name>
    <name evidence="16" type="ordered locus">Desru_2638</name>
</gene>
<keyword evidence="12 14" id="KW-0238">DNA-binding</keyword>
<dbReference type="GO" id="GO:0046872">
    <property type="term" value="F:metal ion binding"/>
    <property type="evidence" value="ECO:0007669"/>
    <property type="project" value="UniProtKB-KW"/>
</dbReference>
<evidence type="ECO:0000256" key="12">
    <source>
        <dbReference type="ARBA" id="ARBA00023125"/>
    </source>
</evidence>
<dbReference type="HOGENOM" id="CLU_007838_0_0_9"/>
<feature type="binding site" evidence="14">
    <location>
        <position position="1121"/>
    </location>
    <ligand>
        <name>[4Fe-4S] cluster</name>
        <dbReference type="ChEBI" id="CHEBI:49883"/>
    </ligand>
</feature>
<dbReference type="KEGG" id="dru:Desru_2638"/>
<evidence type="ECO:0000256" key="8">
    <source>
        <dbReference type="ARBA" id="ARBA00022839"/>
    </source>
</evidence>
<proteinExistence type="inferred from homology"/>
<reference evidence="16 17" key="2">
    <citation type="journal article" date="2012" name="Stand. Genomic Sci.">
        <title>Complete genome sequence of the sulfate-reducing firmicute Desulfotomaculum ruminis type strain (DL(T)).</title>
        <authorList>
            <person name="Spring S."/>
            <person name="Visser M."/>
            <person name="Lu M."/>
            <person name="Copeland A."/>
            <person name="Lapidus A."/>
            <person name="Lucas S."/>
            <person name="Cheng J.F."/>
            <person name="Han C."/>
            <person name="Tapia R."/>
            <person name="Goodwin L.A."/>
            <person name="Pitluck S."/>
            <person name="Ivanova N."/>
            <person name="Land M."/>
            <person name="Hauser L."/>
            <person name="Larimer F."/>
            <person name="Rohde M."/>
            <person name="Goker M."/>
            <person name="Detter J.C."/>
            <person name="Kyrpides N.C."/>
            <person name="Woyke T."/>
            <person name="Schaap P.J."/>
            <person name="Plugge C.M."/>
            <person name="Muyzer G."/>
            <person name="Kuever J."/>
            <person name="Pereira I.A."/>
            <person name="Parshina S.N."/>
            <person name="Bernier-Latmani R."/>
            <person name="Stams A.J."/>
            <person name="Klenk H.P."/>
        </authorList>
    </citation>
    <scope>NUCLEOTIDE SEQUENCE [LARGE SCALE GENOMIC DNA]</scope>
    <source>
        <strain evidence="17">ATCC 23193 / DSM 2154 / NCIB 8452 / DL</strain>
    </source>
</reference>
<dbReference type="EMBL" id="CP002780">
    <property type="protein sequence ID" value="AEG60864.1"/>
    <property type="molecule type" value="Genomic_DNA"/>
</dbReference>
<dbReference type="AlphaFoldDB" id="F6DQH0"/>
<comment type="cofactor">
    <cofactor evidence="14">
        <name>[4Fe-4S] cluster</name>
        <dbReference type="ChEBI" id="CHEBI:49883"/>
    </cofactor>
    <text evidence="14">Binds 1 [4Fe-4S] cluster.</text>
</comment>
<evidence type="ECO:0000259" key="15">
    <source>
        <dbReference type="PROSITE" id="PS51217"/>
    </source>
</evidence>
<evidence type="ECO:0000256" key="2">
    <source>
        <dbReference type="ARBA" id="ARBA00022722"/>
    </source>
</evidence>
<keyword evidence="13 14" id="KW-0234">DNA repair</keyword>
<dbReference type="Gene3D" id="3.40.50.300">
    <property type="entry name" value="P-loop containing nucleotide triphosphate hydrolases"/>
    <property type="match status" value="4"/>
</dbReference>
<dbReference type="InterPro" id="IPR014017">
    <property type="entry name" value="DNA_helicase_UvrD-like_C"/>
</dbReference>
<keyword evidence="2 14" id="KW-0540">Nuclease</keyword>
<dbReference type="STRING" id="696281.Desru_2638"/>
<dbReference type="GO" id="GO:0004386">
    <property type="term" value="F:helicase activity"/>
    <property type="evidence" value="ECO:0007669"/>
    <property type="project" value="UniProtKB-KW"/>
</dbReference>
<dbReference type="PROSITE" id="PS51217">
    <property type="entry name" value="UVRD_HELICASE_CTER"/>
    <property type="match status" value="1"/>
</dbReference>
<dbReference type="Pfam" id="PF12705">
    <property type="entry name" value="PDDEXK_1"/>
    <property type="match status" value="1"/>
</dbReference>
<dbReference type="InterPro" id="IPR038726">
    <property type="entry name" value="PDDEXK_AddAB-type"/>
</dbReference>
<dbReference type="GO" id="GO:0008409">
    <property type="term" value="F:5'-3' exonuclease activity"/>
    <property type="evidence" value="ECO:0007669"/>
    <property type="project" value="UniProtKB-UniRule"/>
</dbReference>
<evidence type="ECO:0000256" key="1">
    <source>
        <dbReference type="ARBA" id="ARBA00022485"/>
    </source>
</evidence>
<feature type="binding site" evidence="14">
    <location>
        <position position="1112"/>
    </location>
    <ligand>
        <name>[4Fe-4S] cluster</name>
        <dbReference type="ChEBI" id="CHEBI:49883"/>
    </ligand>
</feature>
<comment type="subunit">
    <text evidence="14">Heterodimer of AddA and AddB.</text>
</comment>
<dbReference type="PANTHER" id="PTHR30591">
    <property type="entry name" value="RECBCD ENZYME SUBUNIT RECC"/>
    <property type="match status" value="1"/>
</dbReference>
<reference evidence="17" key="1">
    <citation type="submission" date="2011-05" db="EMBL/GenBank/DDBJ databases">
        <title>Complete sequence of Desulfotomaculum ruminis DSM 2154.</title>
        <authorList>
            <person name="Lucas S."/>
            <person name="Copeland A."/>
            <person name="Lapidus A."/>
            <person name="Cheng J.-F."/>
            <person name="Goodwin L."/>
            <person name="Pitluck S."/>
            <person name="Lu M."/>
            <person name="Detter J.C."/>
            <person name="Han C."/>
            <person name="Tapia R."/>
            <person name="Land M."/>
            <person name="Hauser L."/>
            <person name="Kyrpides N."/>
            <person name="Ivanova N."/>
            <person name="Mikhailova N."/>
            <person name="Pagani I."/>
            <person name="Stams A.J.M."/>
            <person name="Plugge C.M."/>
            <person name="Muyzer G."/>
            <person name="Kuever J."/>
            <person name="Parshina S.N."/>
            <person name="Ivanova A.E."/>
            <person name="Nazina T.N."/>
            <person name="Brambilla E."/>
            <person name="Spring S."/>
            <person name="Klenk H.-P."/>
            <person name="Woyke T."/>
        </authorList>
    </citation>
    <scope>NUCLEOTIDE SEQUENCE [LARGE SCALE GENOMIC DNA]</scope>
    <source>
        <strain evidence="17">ATCC 23193 / DSM 2154 / NCIB 8452 / DL</strain>
    </source>
</reference>
<dbReference type="Gene3D" id="3.90.320.10">
    <property type="match status" value="1"/>
</dbReference>
<evidence type="ECO:0000256" key="6">
    <source>
        <dbReference type="ARBA" id="ARBA00022801"/>
    </source>
</evidence>
<dbReference type="GO" id="GO:0051539">
    <property type="term" value="F:4 iron, 4 sulfur cluster binding"/>
    <property type="evidence" value="ECO:0007669"/>
    <property type="project" value="UniProtKB-KW"/>
</dbReference>
<comment type="similarity">
    <text evidence="14">Belongs to the helicase family. AddB/RexB type 1 subfamily.</text>
</comment>
<dbReference type="NCBIfam" id="TIGR02773">
    <property type="entry name" value="addB_Gpos"/>
    <property type="match status" value="1"/>
</dbReference>
<accession>F6DQH0</accession>
<dbReference type="GO" id="GO:0003690">
    <property type="term" value="F:double-stranded DNA binding"/>
    <property type="evidence" value="ECO:0007669"/>
    <property type="project" value="UniProtKB-UniRule"/>
</dbReference>
<evidence type="ECO:0000313" key="17">
    <source>
        <dbReference type="Proteomes" id="UP000009234"/>
    </source>
</evidence>
<keyword evidence="11 14" id="KW-0411">Iron-sulfur</keyword>
<dbReference type="PANTHER" id="PTHR30591:SF1">
    <property type="entry name" value="RECBCD ENZYME SUBUNIT RECC"/>
    <property type="match status" value="1"/>
</dbReference>
<dbReference type="InterPro" id="IPR014140">
    <property type="entry name" value="DNA_helicase_suAddB"/>
</dbReference>
<dbReference type="OrthoDB" id="9758506at2"/>
<evidence type="ECO:0000256" key="7">
    <source>
        <dbReference type="ARBA" id="ARBA00022806"/>
    </source>
</evidence>
<evidence type="ECO:0000256" key="9">
    <source>
        <dbReference type="ARBA" id="ARBA00022840"/>
    </source>
</evidence>
<comment type="miscellaneous">
    <text evidence="14">Despite having conserved helicase domains, this subunit does not have helicase activity.</text>
</comment>
<dbReference type="GO" id="GO:0005524">
    <property type="term" value="F:ATP binding"/>
    <property type="evidence" value="ECO:0007669"/>
    <property type="project" value="UniProtKB-UniRule"/>
</dbReference>
<feature type="domain" description="UvrD-like helicase C-terminal" evidence="15">
    <location>
        <begin position="281"/>
        <end position="591"/>
    </location>
</feature>
<dbReference type="SUPFAM" id="SSF52540">
    <property type="entry name" value="P-loop containing nucleoside triphosphate hydrolases"/>
    <property type="match status" value="1"/>
</dbReference>
<keyword evidence="9 14" id="KW-0067">ATP-binding</keyword>
<name>F6DQH0_DESRL</name>
<dbReference type="InterPro" id="IPR049035">
    <property type="entry name" value="ADDB_N"/>
</dbReference>
<dbReference type="GO" id="GO:0000724">
    <property type="term" value="P:double-strand break repair via homologous recombination"/>
    <property type="evidence" value="ECO:0007669"/>
    <property type="project" value="UniProtKB-UniRule"/>
</dbReference>